<dbReference type="InterPro" id="IPR007394">
    <property type="entry name" value="UPF0122"/>
</dbReference>
<evidence type="ECO:0000256" key="3">
    <source>
        <dbReference type="HAMAP-Rule" id="MF_00245"/>
    </source>
</evidence>
<protein>
    <recommendedName>
        <fullName evidence="3">UPF0122 protein cpu_21880</fullName>
    </recommendedName>
</protein>
<evidence type="ECO:0000256" key="1">
    <source>
        <dbReference type="ARBA" id="ARBA00008720"/>
    </source>
</evidence>
<evidence type="ECO:0000313" key="5">
    <source>
        <dbReference type="Proteomes" id="UP000187485"/>
    </source>
</evidence>
<dbReference type="PANTHER" id="PTHR40083:SF1">
    <property type="entry name" value="UPF0122 PROTEIN YLXM"/>
    <property type="match status" value="1"/>
</dbReference>
<evidence type="ECO:0000256" key="2">
    <source>
        <dbReference type="ARBA" id="ARBA00024764"/>
    </source>
</evidence>
<dbReference type="OrthoDB" id="6392at2"/>
<comment type="similarity">
    <text evidence="1 3">Belongs to the UPF0122 family.</text>
</comment>
<dbReference type="HAMAP" id="MF_00245">
    <property type="entry name" value="UPF0122"/>
    <property type="match status" value="1"/>
</dbReference>
<dbReference type="CDD" id="cd06171">
    <property type="entry name" value="Sigma70_r4"/>
    <property type="match status" value="1"/>
</dbReference>
<accession>A0A1L8CXN1</accession>
<organism evidence="4 5">
    <name type="scientific">Carboxydothermus pertinax</name>
    <dbReference type="NCBI Taxonomy" id="870242"/>
    <lineage>
        <taxon>Bacteria</taxon>
        <taxon>Bacillati</taxon>
        <taxon>Bacillota</taxon>
        <taxon>Clostridia</taxon>
        <taxon>Thermoanaerobacterales</taxon>
        <taxon>Thermoanaerobacteraceae</taxon>
        <taxon>Carboxydothermus</taxon>
    </lineage>
</organism>
<reference evidence="5" key="1">
    <citation type="submission" date="2016-12" db="EMBL/GenBank/DDBJ databases">
        <title>Draft Genome Sequences od Carboxydothermus pertinax and islandicus, Hydrogenogenic Carboxydotrophic Bacteria.</title>
        <authorList>
            <person name="Fukuyama Y."/>
            <person name="Ohmae K."/>
            <person name="Yoneda Y."/>
            <person name="Yoshida T."/>
            <person name="Sako Y."/>
        </authorList>
    </citation>
    <scope>NUCLEOTIDE SEQUENCE [LARGE SCALE GENOMIC DNA]</scope>
    <source>
        <strain evidence="5">Ug1</strain>
    </source>
</reference>
<dbReference type="Pfam" id="PF04297">
    <property type="entry name" value="UPF0122"/>
    <property type="match status" value="1"/>
</dbReference>
<gene>
    <name evidence="4" type="ORF">cpu_21880</name>
</gene>
<dbReference type="NCBIfam" id="NF045758">
    <property type="entry name" value="YlxM"/>
    <property type="match status" value="1"/>
</dbReference>
<dbReference type="RefSeq" id="WP_075860070.1">
    <property type="nucleotide sequence ID" value="NZ_BDJK01000055.1"/>
</dbReference>
<evidence type="ECO:0000313" key="4">
    <source>
        <dbReference type="EMBL" id="GAV23678.1"/>
    </source>
</evidence>
<keyword evidence="5" id="KW-1185">Reference proteome</keyword>
<dbReference type="Proteomes" id="UP000187485">
    <property type="component" value="Unassembled WGS sequence"/>
</dbReference>
<name>A0A1L8CXN1_9THEO</name>
<keyword evidence="4" id="KW-0238">DNA-binding</keyword>
<comment type="caution">
    <text evidence="4">The sequence shown here is derived from an EMBL/GenBank/DDBJ whole genome shotgun (WGS) entry which is preliminary data.</text>
</comment>
<dbReference type="InterPro" id="IPR036388">
    <property type="entry name" value="WH-like_DNA-bd_sf"/>
</dbReference>
<proteinExistence type="inferred from homology"/>
<dbReference type="InterPro" id="IPR054831">
    <property type="entry name" value="UPF0122_fam_protein"/>
</dbReference>
<dbReference type="SUPFAM" id="SSF88659">
    <property type="entry name" value="Sigma3 and sigma4 domains of RNA polymerase sigma factors"/>
    <property type="match status" value="1"/>
</dbReference>
<dbReference type="EMBL" id="BDJK01000055">
    <property type="protein sequence ID" value="GAV23678.1"/>
    <property type="molecule type" value="Genomic_DNA"/>
</dbReference>
<dbReference type="STRING" id="870242.cpu_21880"/>
<sequence>MIDEYARNGSLLELYGKLLTDKQREIMELYYLENWSLAEIAEYFRISRQGVYDILQRAVRQLNFYEGKLGLLKKEEQRQQTLNTIIQDIRKTFNSKEYLKLQPFLEQIKNLFE</sequence>
<dbReference type="AlphaFoldDB" id="A0A1L8CXN1"/>
<dbReference type="PANTHER" id="PTHR40083">
    <property type="entry name" value="UPF0122 PROTEIN CBO2450/CLC_2298"/>
    <property type="match status" value="1"/>
</dbReference>
<comment type="function">
    <text evidence="2 3">Might take part in the signal recognition particle (SRP) pathway. This is inferred from the conservation of its genetic proximity to ftsY/ffh. May be a regulatory protein.</text>
</comment>
<dbReference type="GO" id="GO:0003677">
    <property type="term" value="F:DNA binding"/>
    <property type="evidence" value="ECO:0007669"/>
    <property type="project" value="UniProtKB-KW"/>
</dbReference>
<dbReference type="InterPro" id="IPR013324">
    <property type="entry name" value="RNA_pol_sigma_r3/r4-like"/>
</dbReference>
<dbReference type="Gene3D" id="1.10.10.10">
    <property type="entry name" value="Winged helix-like DNA-binding domain superfamily/Winged helix DNA-binding domain"/>
    <property type="match status" value="1"/>
</dbReference>